<protein>
    <recommendedName>
        <fullName evidence="9">Cell division protein FtsQ</fullName>
    </recommendedName>
</protein>
<evidence type="ECO:0000256" key="10">
    <source>
        <dbReference type="SAM" id="MobiDB-lite"/>
    </source>
</evidence>
<dbReference type="RefSeq" id="WP_094112550.1">
    <property type="nucleotide sequence ID" value="NZ_CP019689.1"/>
</dbReference>
<accession>A0AAU8W1A8</accession>
<comment type="subunit">
    <text evidence="9">Part of a complex composed of FtsB, FtsL and FtsQ.</text>
</comment>
<keyword evidence="6 9" id="KW-1133">Transmembrane helix</keyword>
<comment type="function">
    <text evidence="9">Essential cell division protein. May link together the upstream cell division proteins, which are predominantly cytoplasmic, with the downstream cell division proteins, which are predominantly periplasmic. May control correct divisome assembly.</text>
</comment>
<keyword evidence="5 9" id="KW-0812">Transmembrane</keyword>
<gene>
    <name evidence="9" type="primary">ftsQ</name>
    <name evidence="12" type="ORF">BZ172_16145</name>
</gene>
<dbReference type="AlphaFoldDB" id="A0AAU8W1A8"/>
<dbReference type="Proteomes" id="UP000194501">
    <property type="component" value="Chromosome"/>
</dbReference>
<evidence type="ECO:0000259" key="11">
    <source>
        <dbReference type="PROSITE" id="PS51779"/>
    </source>
</evidence>
<reference evidence="12 13" key="1">
    <citation type="submission" date="2017-02" db="EMBL/GenBank/DDBJ databases">
        <authorList>
            <person name="Svab D."/>
            <person name="Balint B."/>
            <person name="Maroti G."/>
            <person name="Vasarhelyi B."/>
            <person name="Horvath B."/>
            <person name="Toth I."/>
        </authorList>
    </citation>
    <scope>NUCLEOTIDE SEQUENCE [LARGE SCALE GENOMIC DNA]</scope>
    <source>
        <strain evidence="12">75/02</strain>
    </source>
</reference>
<dbReference type="Pfam" id="PF03799">
    <property type="entry name" value="FtsQ_DivIB_C"/>
    <property type="match status" value="1"/>
</dbReference>
<dbReference type="GO" id="GO:0005886">
    <property type="term" value="C:plasma membrane"/>
    <property type="evidence" value="ECO:0007669"/>
    <property type="project" value="UniProtKB-SubCell"/>
</dbReference>
<evidence type="ECO:0000256" key="7">
    <source>
        <dbReference type="ARBA" id="ARBA00023136"/>
    </source>
</evidence>
<dbReference type="InterPro" id="IPR013685">
    <property type="entry name" value="POTRA_FtsQ_type"/>
</dbReference>
<dbReference type="InterPro" id="IPR034746">
    <property type="entry name" value="POTRA"/>
</dbReference>
<evidence type="ECO:0000256" key="4">
    <source>
        <dbReference type="ARBA" id="ARBA00022618"/>
    </source>
</evidence>
<dbReference type="GO" id="GO:0032153">
    <property type="term" value="C:cell division site"/>
    <property type="evidence" value="ECO:0007669"/>
    <property type="project" value="UniProtKB-UniRule"/>
</dbReference>
<dbReference type="EMBL" id="CP019689">
    <property type="protein sequence ID" value="ARS06706.1"/>
    <property type="molecule type" value="Genomic_DNA"/>
</dbReference>
<evidence type="ECO:0000313" key="12">
    <source>
        <dbReference type="EMBL" id="ARS06706.1"/>
    </source>
</evidence>
<dbReference type="InterPro" id="IPR026579">
    <property type="entry name" value="FtsQ"/>
</dbReference>
<feature type="compositionally biased region" description="Low complexity" evidence="10">
    <location>
        <begin position="266"/>
        <end position="276"/>
    </location>
</feature>
<evidence type="ECO:0000256" key="2">
    <source>
        <dbReference type="ARBA" id="ARBA00022475"/>
    </source>
</evidence>
<dbReference type="NCBIfam" id="NF008043">
    <property type="entry name" value="PRK10775.1"/>
    <property type="match status" value="1"/>
</dbReference>
<feature type="transmembrane region" description="Helical" evidence="9">
    <location>
        <begin position="25"/>
        <end position="49"/>
    </location>
</feature>
<keyword evidence="7 9" id="KW-0472">Membrane</keyword>
<organism evidence="12 13">
    <name type="scientific">Shigella sonnei</name>
    <dbReference type="NCBI Taxonomy" id="624"/>
    <lineage>
        <taxon>Bacteria</taxon>
        <taxon>Pseudomonadati</taxon>
        <taxon>Pseudomonadota</taxon>
        <taxon>Gammaproteobacteria</taxon>
        <taxon>Enterobacterales</taxon>
        <taxon>Enterobacteriaceae</taxon>
        <taxon>Shigella</taxon>
    </lineage>
</organism>
<dbReference type="FunFam" id="3.10.20.310:FF:000006">
    <property type="entry name" value="Cell division protein FtsQ"/>
    <property type="match status" value="1"/>
</dbReference>
<evidence type="ECO:0000256" key="9">
    <source>
        <dbReference type="HAMAP-Rule" id="MF_00911"/>
    </source>
</evidence>
<name>A0AAU8W1A8_SHISO</name>
<dbReference type="Gene3D" id="3.40.50.11690">
    <property type="entry name" value="Cell division protein FtsQ/DivIB"/>
    <property type="match status" value="1"/>
</dbReference>
<dbReference type="HAMAP" id="MF_00911">
    <property type="entry name" value="FtsQ_subfam"/>
    <property type="match status" value="1"/>
</dbReference>
<dbReference type="PANTHER" id="PTHR35851:SF1">
    <property type="entry name" value="CELL DIVISION PROTEIN FTSQ"/>
    <property type="match status" value="1"/>
</dbReference>
<feature type="domain" description="POTRA" evidence="11">
    <location>
        <begin position="55"/>
        <end position="126"/>
    </location>
</feature>
<dbReference type="Gene3D" id="3.10.20.310">
    <property type="entry name" value="membrane protein fhac"/>
    <property type="match status" value="1"/>
</dbReference>
<dbReference type="Pfam" id="PF08478">
    <property type="entry name" value="POTRA_1"/>
    <property type="match status" value="1"/>
</dbReference>
<keyword evidence="8 9" id="KW-0131">Cell cycle</keyword>
<evidence type="ECO:0000313" key="13">
    <source>
        <dbReference type="Proteomes" id="UP000194501"/>
    </source>
</evidence>
<evidence type="ECO:0000256" key="8">
    <source>
        <dbReference type="ARBA" id="ARBA00023306"/>
    </source>
</evidence>
<evidence type="ECO:0000256" key="3">
    <source>
        <dbReference type="ARBA" id="ARBA00022519"/>
    </source>
</evidence>
<dbReference type="GO" id="GO:0043093">
    <property type="term" value="P:FtsZ-dependent cytokinesis"/>
    <property type="evidence" value="ECO:0007669"/>
    <property type="project" value="UniProtKB-UniRule"/>
</dbReference>
<feature type="region of interest" description="Disordered" evidence="10">
    <location>
        <begin position="255"/>
        <end position="276"/>
    </location>
</feature>
<dbReference type="InterPro" id="IPR045335">
    <property type="entry name" value="FtsQ_C_sf"/>
</dbReference>
<dbReference type="FunFam" id="3.40.50.11690:FF:000001">
    <property type="entry name" value="Cell division protein FtsQ"/>
    <property type="match status" value="1"/>
</dbReference>
<keyword evidence="3 9" id="KW-0997">Cell inner membrane</keyword>
<keyword evidence="2 9" id="KW-1003">Cell membrane</keyword>
<evidence type="ECO:0000256" key="5">
    <source>
        <dbReference type="ARBA" id="ARBA00022692"/>
    </source>
</evidence>
<dbReference type="PANTHER" id="PTHR35851">
    <property type="entry name" value="CELL DIVISION PROTEIN FTSQ"/>
    <property type="match status" value="1"/>
</dbReference>
<keyword evidence="4 9" id="KW-0132">Cell division</keyword>
<comment type="subcellular location">
    <subcellularLocation>
        <location evidence="9">Cell inner membrane</location>
        <topology evidence="9">Single-pass type II membrane protein</topology>
    </subcellularLocation>
    <subcellularLocation>
        <location evidence="1">Membrane</location>
    </subcellularLocation>
    <text evidence="9">Localizes to the division septum.</text>
</comment>
<dbReference type="GO" id="GO:0090529">
    <property type="term" value="P:cell septum assembly"/>
    <property type="evidence" value="ECO:0007669"/>
    <property type="project" value="InterPro"/>
</dbReference>
<sequence>MSQAALNTRNSEEEVSSRRNNGTRLAGILFLLTVLTTVLVSGWVVLGWMEDAQRLPLSKLVLTGERHYTRNDDIRQSILALGEPGTFMTQDVNIIQTQIEQRLPWIKQVSVRKQWPDELKIHLVEYVPIARWNDQHMVDAEGNTFSVPPDRTSTQVLPMLYGPEGSANEVLQGYREMGQMLAKDRFTLKEAAMTARRSWQLTLNNDIKLNLGRGDTMKRLARFVELYPVLQQQAQTDGKRISYVDLRYDSGAAVGWAPLPPEESTQQQNQAQAEQQ</sequence>
<evidence type="ECO:0000256" key="1">
    <source>
        <dbReference type="ARBA" id="ARBA00004370"/>
    </source>
</evidence>
<dbReference type="PROSITE" id="PS51779">
    <property type="entry name" value="POTRA"/>
    <property type="match status" value="1"/>
</dbReference>
<dbReference type="InterPro" id="IPR005548">
    <property type="entry name" value="Cell_div_FtsQ/DivIB_C"/>
</dbReference>
<proteinExistence type="inferred from homology"/>
<comment type="similarity">
    <text evidence="9">Belongs to the FtsQ/DivIB family. FtsQ subfamily.</text>
</comment>
<evidence type="ECO:0000256" key="6">
    <source>
        <dbReference type="ARBA" id="ARBA00022989"/>
    </source>
</evidence>